<organism evidence="3">
    <name type="scientific">Psilocybe cubensis</name>
    <name type="common">Psychedelic mushroom</name>
    <name type="synonym">Stropharia cubensis</name>
    <dbReference type="NCBI Taxonomy" id="181762"/>
    <lineage>
        <taxon>Eukaryota</taxon>
        <taxon>Fungi</taxon>
        <taxon>Dikarya</taxon>
        <taxon>Basidiomycota</taxon>
        <taxon>Agaricomycotina</taxon>
        <taxon>Agaricomycetes</taxon>
        <taxon>Agaricomycetidae</taxon>
        <taxon>Agaricales</taxon>
        <taxon>Agaricineae</taxon>
        <taxon>Strophariaceae</taxon>
        <taxon>Psilocybe</taxon>
    </lineage>
</organism>
<feature type="region of interest" description="Disordered" evidence="1">
    <location>
        <begin position="306"/>
        <end position="325"/>
    </location>
</feature>
<keyword evidence="2" id="KW-1133">Transmembrane helix</keyword>
<evidence type="ECO:0000256" key="1">
    <source>
        <dbReference type="SAM" id="MobiDB-lite"/>
    </source>
</evidence>
<sequence>MDSAQGAVRLIEILRTSLVDVPEHNSPHPWKQAFSSREGDFHFRYDEFSLDITQSCTSFPPLQAIGPVVLWILVDILMILRIRALYRAQKSVGVTVIFIWLVAACVVIPVTVYCFRLSRPVPAPPPFDAIAGCVVPSINFKKIGMIKIAVIGFMIVNMMYLGLTLYKFVESVRELRSLQIGSMFSFFVGEGVAYFVGCIAINAADLVVSCGGPSTFPYVDLLQFWLGAFYSYAGCHLILHLRSASSSLTSLTSFADCADLEVRYPAKGKDSESPLNDDTCTMISLSARYGDALHNSTMGAESDIVQASRTSENDESSSQHISTAV</sequence>
<dbReference type="AlphaFoldDB" id="A0A8H7XNT1"/>
<proteinExistence type="predicted"/>
<feature type="transmembrane region" description="Helical" evidence="2">
    <location>
        <begin position="92"/>
        <end position="112"/>
    </location>
</feature>
<accession>A0A8H7XNT1</accession>
<feature type="transmembrane region" description="Helical" evidence="2">
    <location>
        <begin position="145"/>
        <end position="166"/>
    </location>
</feature>
<keyword evidence="2" id="KW-0472">Membrane</keyword>
<feature type="transmembrane region" description="Helical" evidence="2">
    <location>
        <begin position="222"/>
        <end position="241"/>
    </location>
</feature>
<gene>
    <name evidence="3" type="ORF">JR316_011234</name>
</gene>
<dbReference type="EMBL" id="JAFIQS010000013">
    <property type="protein sequence ID" value="KAG5164037.1"/>
    <property type="molecule type" value="Genomic_DNA"/>
</dbReference>
<evidence type="ECO:0000313" key="3">
    <source>
        <dbReference type="EMBL" id="KAG5164037.1"/>
    </source>
</evidence>
<feature type="transmembrane region" description="Helical" evidence="2">
    <location>
        <begin position="178"/>
        <end position="202"/>
    </location>
</feature>
<feature type="transmembrane region" description="Helical" evidence="2">
    <location>
        <begin position="62"/>
        <end position="80"/>
    </location>
</feature>
<keyword evidence="2" id="KW-0812">Transmembrane</keyword>
<reference evidence="3" key="1">
    <citation type="submission" date="2021-02" db="EMBL/GenBank/DDBJ databases">
        <title>Psilocybe cubensis genome.</title>
        <authorList>
            <person name="Mckernan K.J."/>
            <person name="Crawford S."/>
            <person name="Trippe A."/>
            <person name="Kane L.T."/>
            <person name="Mclaughlin S."/>
        </authorList>
    </citation>
    <scope>NUCLEOTIDE SEQUENCE [LARGE SCALE GENOMIC DNA]</scope>
    <source>
        <strain evidence="3">MGC-MH-2018</strain>
    </source>
</reference>
<protein>
    <submittedName>
        <fullName evidence="3">Uncharacterized protein</fullName>
    </submittedName>
</protein>
<evidence type="ECO:0000256" key="2">
    <source>
        <dbReference type="SAM" id="Phobius"/>
    </source>
</evidence>
<comment type="caution">
    <text evidence="3">The sequence shown here is derived from an EMBL/GenBank/DDBJ whole genome shotgun (WGS) entry which is preliminary data.</text>
</comment>
<name>A0A8H7XNT1_PSICU</name>